<feature type="transmembrane region" description="Helical" evidence="1">
    <location>
        <begin position="54"/>
        <end position="75"/>
    </location>
</feature>
<feature type="transmembrane region" description="Helical" evidence="1">
    <location>
        <begin position="207"/>
        <end position="227"/>
    </location>
</feature>
<dbReference type="InterPro" id="IPR001478">
    <property type="entry name" value="PDZ"/>
</dbReference>
<dbReference type="Proteomes" id="UP000199163">
    <property type="component" value="Unassembled WGS sequence"/>
</dbReference>
<dbReference type="SUPFAM" id="SSF50156">
    <property type="entry name" value="PDZ domain-like"/>
    <property type="match status" value="1"/>
</dbReference>
<evidence type="ECO:0000259" key="2">
    <source>
        <dbReference type="PROSITE" id="PS50106"/>
    </source>
</evidence>
<feature type="domain" description="PDZ" evidence="2">
    <location>
        <begin position="305"/>
        <end position="361"/>
    </location>
</feature>
<name>A0A1G8AHS0_9BACI</name>
<organism evidence="3 4">
    <name type="scientific">Alteribacillus persepolensis</name>
    <dbReference type="NCBI Taxonomy" id="568899"/>
    <lineage>
        <taxon>Bacteria</taxon>
        <taxon>Bacillati</taxon>
        <taxon>Bacillota</taxon>
        <taxon>Bacilli</taxon>
        <taxon>Bacillales</taxon>
        <taxon>Bacillaceae</taxon>
        <taxon>Alteribacillus</taxon>
    </lineage>
</organism>
<reference evidence="3 4" key="1">
    <citation type="submission" date="2016-10" db="EMBL/GenBank/DDBJ databases">
        <authorList>
            <person name="de Groot N.N."/>
        </authorList>
    </citation>
    <scope>NUCLEOTIDE SEQUENCE [LARGE SCALE GENOMIC DNA]</scope>
    <source>
        <strain evidence="3 4">DSM 21632</strain>
    </source>
</reference>
<feature type="transmembrane region" description="Helical" evidence="1">
    <location>
        <begin position="248"/>
        <end position="265"/>
    </location>
</feature>
<keyword evidence="1" id="KW-0472">Membrane</keyword>
<feature type="transmembrane region" description="Helical" evidence="1">
    <location>
        <begin position="81"/>
        <end position="98"/>
    </location>
</feature>
<feature type="transmembrane region" description="Helical" evidence="1">
    <location>
        <begin position="180"/>
        <end position="201"/>
    </location>
</feature>
<dbReference type="RefSeq" id="WP_091271452.1">
    <property type="nucleotide sequence ID" value="NZ_FNDK01000002.1"/>
</dbReference>
<dbReference type="OrthoDB" id="198399at2"/>
<dbReference type="EMBL" id="FNDK01000002">
    <property type="protein sequence ID" value="SDH20502.1"/>
    <property type="molecule type" value="Genomic_DNA"/>
</dbReference>
<dbReference type="AlphaFoldDB" id="A0A1G8AHS0"/>
<evidence type="ECO:0000313" key="3">
    <source>
        <dbReference type="EMBL" id="SDH20502.1"/>
    </source>
</evidence>
<dbReference type="Gene3D" id="2.30.42.10">
    <property type="match status" value="1"/>
</dbReference>
<evidence type="ECO:0000256" key="1">
    <source>
        <dbReference type="SAM" id="Phobius"/>
    </source>
</evidence>
<keyword evidence="1" id="KW-0812">Transmembrane</keyword>
<accession>A0A1G8AHS0</accession>
<proteinExistence type="predicted"/>
<feature type="transmembrane region" description="Helical" evidence="1">
    <location>
        <begin position="12"/>
        <end position="33"/>
    </location>
</feature>
<protein>
    <recommendedName>
        <fullName evidence="2">PDZ domain-containing protein</fullName>
    </recommendedName>
</protein>
<feature type="transmembrane region" description="Helical" evidence="1">
    <location>
        <begin position="105"/>
        <end position="122"/>
    </location>
</feature>
<dbReference type="InterPro" id="IPR036034">
    <property type="entry name" value="PDZ_sf"/>
</dbReference>
<sequence>MIDFGFELLKGIGRLFAHPLTYFIPFIMFLMGVMRVKRERHAFHTSVRGALFDVTVPLLPGVLAGICLSVFILVAGVTVPAAFVHLVGVITAVFLLFGRIRWLSPSYTIGLAMILAFFLPSFESDYTWLDEFFTELGQGDYRPVVVLLAVTLFIEGILLLKDGKRHTSPLIVKSSRGKWIGAHLLQRIWFIPAFFVVPGSAVEAVNWWPVIPVNESGFALFLIPFVIGAKQRMFYALPAQTLQPVGKFVILLSLFIAVCAVFAYYEPLIIMYAAVVAMLFRSILMLWSRRQEQNHPPLFALRERGIRILGILPESPAEKMALQPGEIIMKVNGQEVNNEAEFYQALQKNSAYCKLEVEDEQGEVRHTQSTVYDNEHYELGLLFVKEEEEIVTTMEA</sequence>
<dbReference type="STRING" id="568899.SAMN05192534_102167"/>
<gene>
    <name evidence="3" type="ORF">SAMN05192534_102167</name>
</gene>
<dbReference type="PROSITE" id="PS50106">
    <property type="entry name" value="PDZ"/>
    <property type="match status" value="1"/>
</dbReference>
<feature type="transmembrane region" description="Helical" evidence="1">
    <location>
        <begin position="271"/>
        <end position="288"/>
    </location>
</feature>
<keyword evidence="1" id="KW-1133">Transmembrane helix</keyword>
<feature type="transmembrane region" description="Helical" evidence="1">
    <location>
        <begin position="142"/>
        <end position="160"/>
    </location>
</feature>
<evidence type="ECO:0000313" key="4">
    <source>
        <dbReference type="Proteomes" id="UP000199163"/>
    </source>
</evidence>
<dbReference type="Pfam" id="PF17820">
    <property type="entry name" value="PDZ_6"/>
    <property type="match status" value="1"/>
</dbReference>
<dbReference type="SMART" id="SM00228">
    <property type="entry name" value="PDZ"/>
    <property type="match status" value="1"/>
</dbReference>
<dbReference type="InterPro" id="IPR041489">
    <property type="entry name" value="PDZ_6"/>
</dbReference>
<keyword evidence="4" id="KW-1185">Reference proteome</keyword>